<dbReference type="SMART" id="SM00283">
    <property type="entry name" value="MA"/>
    <property type="match status" value="1"/>
</dbReference>
<evidence type="ECO:0000256" key="9">
    <source>
        <dbReference type="SAM" id="Phobius"/>
    </source>
</evidence>
<dbReference type="HOGENOM" id="CLU_000445_107_19_9"/>
<proteinExistence type="inferred from homology"/>
<organism evidence="12 13">
    <name type="scientific">Cellulosilyticum lentocellum (strain ATCC 49066 / DSM 5427 / NCIMB 11756 / RHM5)</name>
    <name type="common">Clostridium lentocellum</name>
    <dbReference type="NCBI Taxonomy" id="642492"/>
    <lineage>
        <taxon>Bacteria</taxon>
        <taxon>Bacillati</taxon>
        <taxon>Bacillota</taxon>
        <taxon>Clostridia</taxon>
        <taxon>Lachnospirales</taxon>
        <taxon>Cellulosilyticaceae</taxon>
        <taxon>Cellulosilyticum</taxon>
    </lineage>
</organism>
<accession>F2JN05</accession>
<keyword evidence="3 9" id="KW-0812">Transmembrane</keyword>
<dbReference type="PANTHER" id="PTHR32089:SF112">
    <property type="entry name" value="LYSOZYME-LIKE PROTEIN-RELATED"/>
    <property type="match status" value="1"/>
</dbReference>
<protein>
    <submittedName>
        <fullName evidence="12">Methyl-accepting chemotaxis sensory transducer</fullName>
    </submittedName>
</protein>
<evidence type="ECO:0000259" key="11">
    <source>
        <dbReference type="PROSITE" id="PS50885"/>
    </source>
</evidence>
<evidence type="ECO:0000313" key="12">
    <source>
        <dbReference type="EMBL" id="ADZ82347.1"/>
    </source>
</evidence>
<dbReference type="Gene3D" id="6.10.340.10">
    <property type="match status" value="1"/>
</dbReference>
<dbReference type="GO" id="GO:0007165">
    <property type="term" value="P:signal transduction"/>
    <property type="evidence" value="ECO:0007669"/>
    <property type="project" value="UniProtKB-KW"/>
</dbReference>
<dbReference type="GO" id="GO:0005886">
    <property type="term" value="C:plasma membrane"/>
    <property type="evidence" value="ECO:0007669"/>
    <property type="project" value="UniProtKB-SubCell"/>
</dbReference>
<evidence type="ECO:0000256" key="3">
    <source>
        <dbReference type="ARBA" id="ARBA00022692"/>
    </source>
</evidence>
<reference evidence="12 13" key="1">
    <citation type="journal article" date="2011" name="J. Bacteriol.">
        <title>Complete genome sequence of the cellulose-degrading bacterium Cellulosilyticum lentocellum.</title>
        <authorList>
            <consortium name="US DOE Joint Genome Institute"/>
            <person name="Miller D.A."/>
            <person name="Suen G."/>
            <person name="Bruce D."/>
            <person name="Copeland A."/>
            <person name="Cheng J.F."/>
            <person name="Detter C."/>
            <person name="Goodwin L.A."/>
            <person name="Han C.S."/>
            <person name="Hauser L.J."/>
            <person name="Land M.L."/>
            <person name="Lapidus A."/>
            <person name="Lucas S."/>
            <person name="Meincke L."/>
            <person name="Pitluck S."/>
            <person name="Tapia R."/>
            <person name="Teshima H."/>
            <person name="Woyke T."/>
            <person name="Fox B.G."/>
            <person name="Angert E.R."/>
            <person name="Currie C.R."/>
        </authorList>
    </citation>
    <scope>NUCLEOTIDE SEQUENCE [LARGE SCALE GENOMIC DNA]</scope>
    <source>
        <strain evidence="13">ATCC 49066 / DSM 5427 / NCIMB 11756 / RHM5</strain>
    </source>
</reference>
<dbReference type="GO" id="GO:0004888">
    <property type="term" value="F:transmembrane signaling receptor activity"/>
    <property type="evidence" value="ECO:0007669"/>
    <property type="project" value="InterPro"/>
</dbReference>
<evidence type="ECO:0000256" key="6">
    <source>
        <dbReference type="ARBA" id="ARBA00023224"/>
    </source>
</evidence>
<evidence type="ECO:0000256" key="7">
    <source>
        <dbReference type="ARBA" id="ARBA00029447"/>
    </source>
</evidence>
<comment type="subcellular location">
    <subcellularLocation>
        <location evidence="1">Cell membrane</location>
        <topology evidence="1">Multi-pass membrane protein</topology>
    </subcellularLocation>
</comment>
<keyword evidence="4 9" id="KW-1133">Transmembrane helix</keyword>
<dbReference type="EMBL" id="CP002582">
    <property type="protein sequence ID" value="ADZ82347.1"/>
    <property type="molecule type" value="Genomic_DNA"/>
</dbReference>
<feature type="transmembrane region" description="Helical" evidence="9">
    <location>
        <begin position="180"/>
        <end position="202"/>
    </location>
</feature>
<evidence type="ECO:0000256" key="5">
    <source>
        <dbReference type="ARBA" id="ARBA00023136"/>
    </source>
</evidence>
<keyword evidence="5 9" id="KW-0472">Membrane</keyword>
<evidence type="ECO:0000313" key="13">
    <source>
        <dbReference type="Proteomes" id="UP000008467"/>
    </source>
</evidence>
<dbReference type="Gene3D" id="1.10.287.950">
    <property type="entry name" value="Methyl-accepting chemotaxis protein"/>
    <property type="match status" value="1"/>
</dbReference>
<dbReference type="InterPro" id="IPR033463">
    <property type="entry name" value="sCache_3"/>
</dbReference>
<evidence type="ECO:0000256" key="4">
    <source>
        <dbReference type="ARBA" id="ARBA00022989"/>
    </source>
</evidence>
<dbReference type="InterPro" id="IPR004089">
    <property type="entry name" value="MCPsignal_dom"/>
</dbReference>
<dbReference type="InterPro" id="IPR004090">
    <property type="entry name" value="Chemotax_Me-accpt_rcpt"/>
</dbReference>
<dbReference type="KEGG" id="cle:Clole_0613"/>
<dbReference type="STRING" id="642492.Clole_0613"/>
<dbReference type="Pfam" id="PF17202">
    <property type="entry name" value="sCache_3_3"/>
    <property type="match status" value="1"/>
</dbReference>
<evidence type="ECO:0000256" key="8">
    <source>
        <dbReference type="PROSITE-ProRule" id="PRU00284"/>
    </source>
</evidence>
<dbReference type="RefSeq" id="WP_013655648.1">
    <property type="nucleotide sequence ID" value="NC_015275.1"/>
</dbReference>
<dbReference type="PANTHER" id="PTHR32089">
    <property type="entry name" value="METHYL-ACCEPTING CHEMOTAXIS PROTEIN MCPB"/>
    <property type="match status" value="1"/>
</dbReference>
<dbReference type="eggNOG" id="COG0840">
    <property type="taxonomic scope" value="Bacteria"/>
</dbReference>
<evidence type="ECO:0000256" key="2">
    <source>
        <dbReference type="ARBA" id="ARBA00022475"/>
    </source>
</evidence>
<dbReference type="InterPro" id="IPR029151">
    <property type="entry name" value="Sensor-like_sf"/>
</dbReference>
<dbReference type="GO" id="GO:0006935">
    <property type="term" value="P:chemotaxis"/>
    <property type="evidence" value="ECO:0007669"/>
    <property type="project" value="InterPro"/>
</dbReference>
<keyword evidence="13" id="KW-1185">Reference proteome</keyword>
<dbReference type="SUPFAM" id="SSF103190">
    <property type="entry name" value="Sensory domain-like"/>
    <property type="match status" value="1"/>
</dbReference>
<keyword evidence="2" id="KW-1003">Cell membrane</keyword>
<dbReference type="PROSITE" id="PS50111">
    <property type="entry name" value="CHEMOTAXIS_TRANSDUC_2"/>
    <property type="match status" value="1"/>
</dbReference>
<dbReference type="PRINTS" id="PR00260">
    <property type="entry name" value="CHEMTRNSDUCR"/>
</dbReference>
<dbReference type="AlphaFoldDB" id="F2JN05"/>
<sequence>MKFRLNLRLKGRLYALIIPMVLVISIVFTILGSISFVSNTTSLVRDQMKTNMIFFNFDMDSRYPGSYKKVENDLIKGGESLTGIEEVHVLKKYTGYEYIIFCEQTIIASTIKEVNSDELISSEIIDRVLKQGKLFQERRTIKGINYTCSYEPIVDEQGTPIGMLFMAADRSKHIANIENYLKWTVITTLILLLVAFIAMGIVSTRISRRITSVRKQVDYLKDKDFTYEASSYIQDFADETGDISRSVTQMQKDIRETLVYMSHLADQVDSESAGLSNSSEDMAKVIDNITMTIQGVAEGTVDQATDLVGINEEAHALGNGIAQVISSVDQINQKAEQINEVALKGNEDIKEVMKALRIFGEYFNNYSEKINSFENHMKNIDEIIIVIENISKQTNLLALNAAIEAARAGEMGRGFSVVAEEIRNLAEQSQMATKNIAEIIGNASVETKVLIEGNGEMTAQLEHQDDSLKHMFESFKLITKAVEEIVPQIKSVNEEAHVLERQKESILMRIENSSSIAEEVSASCEEVSAACEEANTSTEEVAQSAMKLKDMINQLKDNVNTFKV</sequence>
<comment type="similarity">
    <text evidence="7">Belongs to the methyl-accepting chemotaxis (MCP) protein family.</text>
</comment>
<dbReference type="Proteomes" id="UP000008467">
    <property type="component" value="Chromosome"/>
</dbReference>
<evidence type="ECO:0000256" key="1">
    <source>
        <dbReference type="ARBA" id="ARBA00004651"/>
    </source>
</evidence>
<gene>
    <name evidence="12" type="ordered locus">Clole_0613</name>
</gene>
<dbReference type="Pfam" id="PF00015">
    <property type="entry name" value="MCPsignal"/>
    <property type="match status" value="1"/>
</dbReference>
<feature type="domain" description="HAMP" evidence="11">
    <location>
        <begin position="204"/>
        <end position="259"/>
    </location>
</feature>
<keyword evidence="6 8" id="KW-0807">Transducer</keyword>
<dbReference type="InterPro" id="IPR003660">
    <property type="entry name" value="HAMP_dom"/>
</dbReference>
<feature type="domain" description="Methyl-accepting transducer" evidence="10">
    <location>
        <begin position="278"/>
        <end position="528"/>
    </location>
</feature>
<dbReference type="PROSITE" id="PS50885">
    <property type="entry name" value="HAMP"/>
    <property type="match status" value="1"/>
</dbReference>
<evidence type="ECO:0000259" key="10">
    <source>
        <dbReference type="PROSITE" id="PS50111"/>
    </source>
</evidence>
<feature type="transmembrane region" description="Helical" evidence="9">
    <location>
        <begin position="12"/>
        <end position="37"/>
    </location>
</feature>
<name>F2JN05_CELLD</name>
<dbReference type="SUPFAM" id="SSF58104">
    <property type="entry name" value="Methyl-accepting chemotaxis protein (MCP) signaling domain"/>
    <property type="match status" value="1"/>
</dbReference>